<reference evidence="1 2" key="1">
    <citation type="journal article" date="2014" name="BMC Genomics">
        <title>Comparison of environmental and isolate Sulfobacillus genomes reveals diverse carbon, sulfur, nitrogen, and hydrogen metabolisms.</title>
        <authorList>
            <person name="Justice N.B."/>
            <person name="Norman A."/>
            <person name="Brown C.T."/>
            <person name="Singh A."/>
            <person name="Thomas B.C."/>
            <person name="Banfield J.F."/>
        </authorList>
    </citation>
    <scope>NUCLEOTIDE SEQUENCE [LARGE SCALE GENOMIC DNA]</scope>
    <source>
        <strain evidence="1">AMDSBA3</strain>
    </source>
</reference>
<dbReference type="Proteomes" id="UP000241848">
    <property type="component" value="Unassembled WGS sequence"/>
</dbReference>
<gene>
    <name evidence="1" type="ORF">C7B45_17510</name>
</gene>
<accession>A0A2T2WCH2</accession>
<protein>
    <submittedName>
        <fullName evidence="1">Uncharacterized protein</fullName>
    </submittedName>
</protein>
<name>A0A2T2WCH2_9FIRM</name>
<evidence type="ECO:0000313" key="1">
    <source>
        <dbReference type="EMBL" id="PSR19929.1"/>
    </source>
</evidence>
<proteinExistence type="predicted"/>
<organism evidence="1 2">
    <name type="scientific">Sulfobacillus acidophilus</name>
    <dbReference type="NCBI Taxonomy" id="53633"/>
    <lineage>
        <taxon>Bacteria</taxon>
        <taxon>Bacillati</taxon>
        <taxon>Bacillota</taxon>
        <taxon>Clostridia</taxon>
        <taxon>Eubacteriales</taxon>
        <taxon>Clostridiales Family XVII. Incertae Sedis</taxon>
        <taxon>Sulfobacillus</taxon>
    </lineage>
</organism>
<sequence length="128" mass="14890">MPISHEQFVLWIDRIASLEGLMMDPEKLVEDLVLIADAFHQDPETFSVVMENTFRAFQLILRVRNVGTALSGNKAGWISYHFQSHRVRRHKADMRIVYRDTGTAIQIMGFGHRWIPQSIYDRLSPPRP</sequence>
<dbReference type="AlphaFoldDB" id="A0A2T2WCH2"/>
<dbReference type="EMBL" id="PXYV01000113">
    <property type="protein sequence ID" value="PSR19929.1"/>
    <property type="molecule type" value="Genomic_DNA"/>
</dbReference>
<evidence type="ECO:0000313" key="2">
    <source>
        <dbReference type="Proteomes" id="UP000241848"/>
    </source>
</evidence>
<comment type="caution">
    <text evidence="1">The sequence shown here is derived from an EMBL/GenBank/DDBJ whole genome shotgun (WGS) entry which is preliminary data.</text>
</comment>